<sequence length="811" mass="90923">MNFKNKNSLLKLTSLSLSILTAFSATALVGCSQTDAKAALQKAKDLYEKGNIEEAEYQLVLYLQDFPSDIEANILLGDWYSTDGNDKSLVYYRKAAKYTEYDENSLNYNTTSTLLSANVQSFTVKPAAKYTKSMTVSFSSNLFQVDKDSENGKIYKTDEQLDESDCKTTKWFSVNNSQKNISVYGKINCALWQFKNKDGENTYYEDDADFNSYSSIRYTNKAYSTAEIPEDAVSARLTYYDPSKEDTINVDEGVYIEYGSFIQGYSNSSTQTFTIPDLSNDDYVEYKDGKWTLYSNGTQTALEFDKISDNSFYMSVAGDLIGELDYTTSEAAENKVDKSKKYGISYKADSTRFACKRTDDAVNMNFNYKIDDEWANTGANDFDNAYPWCEMKRCNVSVKDNKKTVTYEGDSNYKEDGSNGNVMVEIPKFYTKRTVKDGYENISISGEKYDGYQVDPAFIGSDGKEADHIYVGAYFGSINEGDKILSVSQTYPEVKMLYKNTLSAAEKNGKGYSELDYVTYSALQKLFMIETGNINSSSVFSGVTADYYFYEDENKSAFAIVDAEKSNTIILGANTFTSRLAEGDSISIFSDWEEYKNTSEYQREIESITRDSSKNIIVTFSGDPVDIKTGKTAISNIPIKNGKTDGIDYCTGITDRGNGKSPFKYRGIENLYGSVMTILSNANFTKQEFNYSTADGSTYTLNADIPFQKEGFSDIDNINRKYAIKSMAYDSDNPLVMLPSKLGNGASALTSYGDYWLQYSSSKSATTRYIAIGGANDNFQLAGLFHMRAMIDADSNDTKELNYIGSRIMYR</sequence>
<feature type="chain" id="PRO_5046468767" description="Tetratricopeptide repeat protein" evidence="1">
    <location>
        <begin position="28"/>
        <end position="811"/>
    </location>
</feature>
<evidence type="ECO:0000313" key="3">
    <source>
        <dbReference type="Proteomes" id="UP000636755"/>
    </source>
</evidence>
<dbReference type="PROSITE" id="PS51257">
    <property type="entry name" value="PROKAR_LIPOPROTEIN"/>
    <property type="match status" value="1"/>
</dbReference>
<comment type="caution">
    <text evidence="2">The sequence shown here is derived from an EMBL/GenBank/DDBJ whole genome shotgun (WGS) entry which is preliminary data.</text>
</comment>
<reference evidence="2 3" key="1">
    <citation type="submission" date="2020-08" db="EMBL/GenBank/DDBJ databases">
        <title>Genome public.</title>
        <authorList>
            <person name="Liu C."/>
            <person name="Sun Q."/>
        </authorList>
    </citation>
    <scope>NUCLEOTIDE SEQUENCE [LARGE SCALE GENOMIC DNA]</scope>
    <source>
        <strain evidence="2 3">NSJ-71</strain>
    </source>
</reference>
<dbReference type="Proteomes" id="UP000636755">
    <property type="component" value="Unassembled WGS sequence"/>
</dbReference>
<organism evidence="2 3">
    <name type="scientific">Ruminococcus intestinalis</name>
    <dbReference type="NCBI Taxonomy" id="2763066"/>
    <lineage>
        <taxon>Bacteria</taxon>
        <taxon>Bacillati</taxon>
        <taxon>Bacillota</taxon>
        <taxon>Clostridia</taxon>
        <taxon>Eubacteriales</taxon>
        <taxon>Oscillospiraceae</taxon>
        <taxon>Ruminococcus</taxon>
    </lineage>
</organism>
<keyword evidence="3" id="KW-1185">Reference proteome</keyword>
<dbReference type="EMBL" id="JACOPS010000003">
    <property type="protein sequence ID" value="MBC5728480.1"/>
    <property type="molecule type" value="Genomic_DNA"/>
</dbReference>
<feature type="signal peptide" evidence="1">
    <location>
        <begin position="1"/>
        <end position="27"/>
    </location>
</feature>
<evidence type="ECO:0008006" key="4">
    <source>
        <dbReference type="Google" id="ProtNLM"/>
    </source>
</evidence>
<accession>A0ABR7HLW9</accession>
<dbReference type="RefSeq" id="WP_186935588.1">
    <property type="nucleotide sequence ID" value="NZ_JACOPS010000003.1"/>
</dbReference>
<gene>
    <name evidence="2" type="ORF">H8R91_08105</name>
</gene>
<proteinExistence type="predicted"/>
<evidence type="ECO:0000313" key="2">
    <source>
        <dbReference type="EMBL" id="MBC5728480.1"/>
    </source>
</evidence>
<name>A0ABR7HLW9_9FIRM</name>
<keyword evidence="1" id="KW-0732">Signal</keyword>
<protein>
    <recommendedName>
        <fullName evidence="4">Tetratricopeptide repeat protein</fullName>
    </recommendedName>
</protein>
<evidence type="ECO:0000256" key="1">
    <source>
        <dbReference type="SAM" id="SignalP"/>
    </source>
</evidence>